<reference evidence="1 2" key="1">
    <citation type="submission" date="2018-03" db="EMBL/GenBank/DDBJ databases">
        <title>Comparative genomics illustrates the genes involved in a hyperalkaliphilic mechanisms of Serpentinomonas isolated from highly-alkaline calcium-rich serpentinized springs.</title>
        <authorList>
            <person name="Suzuki S."/>
            <person name="Ishii S."/>
            <person name="Walworth N."/>
            <person name="Bird L."/>
            <person name="Kuenen J.G."/>
            <person name="Nealson K.H."/>
        </authorList>
    </citation>
    <scope>NUCLEOTIDE SEQUENCE [LARGE SCALE GENOMIC DNA]</scope>
    <source>
        <strain evidence="1 2">P1</strain>
    </source>
</reference>
<accession>A0A2S9K0E9</accession>
<organism evidence="1 2">
    <name type="scientific">Malikia granosa</name>
    <dbReference type="NCBI Taxonomy" id="263067"/>
    <lineage>
        <taxon>Bacteria</taxon>
        <taxon>Pseudomonadati</taxon>
        <taxon>Pseudomonadota</taxon>
        <taxon>Betaproteobacteria</taxon>
        <taxon>Burkholderiales</taxon>
        <taxon>Comamonadaceae</taxon>
        <taxon>Malikia</taxon>
    </lineage>
</organism>
<name>A0A2S9K0E9_9BURK</name>
<dbReference type="SUPFAM" id="SSF110087">
    <property type="entry name" value="DR1885-like metal-binding protein"/>
    <property type="match status" value="1"/>
</dbReference>
<dbReference type="AlphaFoldDB" id="A0A2S9K0E9"/>
<dbReference type="InterPro" id="IPR036182">
    <property type="entry name" value="PCuAC_sf"/>
</dbReference>
<evidence type="ECO:0000313" key="2">
    <source>
        <dbReference type="Proteomes" id="UP000238589"/>
    </source>
</evidence>
<dbReference type="EMBL" id="PVLQ01000119">
    <property type="protein sequence ID" value="PRD63911.1"/>
    <property type="molecule type" value="Genomic_DNA"/>
</dbReference>
<keyword evidence="2" id="KW-1185">Reference proteome</keyword>
<sequence>MPLCVAQWPTAALAHGNRSGDLRLLHPYATPTPGHASTGAVYLVAIDNQGETAERLLAASTPVAERVELHRLQQDGDVMRMQAVPAIAIPPRARLAMRQGSPDGHHLMLAGLRRPLVLGERFPLTLQFERSGAVKVEVWVQQAPAAAGHPQH</sequence>
<protein>
    <submittedName>
        <fullName evidence="1">Copper-binding protein</fullName>
    </submittedName>
</protein>
<dbReference type="InterPro" id="IPR007410">
    <property type="entry name" value="LpqE-like"/>
</dbReference>
<dbReference type="OrthoDB" id="9796962at2"/>
<dbReference type="InterPro" id="IPR058248">
    <property type="entry name" value="Lxx211020-like"/>
</dbReference>
<comment type="caution">
    <text evidence="1">The sequence shown here is derived from an EMBL/GenBank/DDBJ whole genome shotgun (WGS) entry which is preliminary data.</text>
</comment>
<proteinExistence type="predicted"/>
<evidence type="ECO:0000313" key="1">
    <source>
        <dbReference type="EMBL" id="PRD63911.1"/>
    </source>
</evidence>
<dbReference type="PANTHER" id="PTHR36302">
    <property type="entry name" value="BLR7088 PROTEIN"/>
    <property type="match status" value="1"/>
</dbReference>
<dbReference type="Proteomes" id="UP000238589">
    <property type="component" value="Unassembled WGS sequence"/>
</dbReference>
<dbReference type="Pfam" id="PF04314">
    <property type="entry name" value="PCuAC"/>
    <property type="match status" value="1"/>
</dbReference>
<gene>
    <name evidence="1" type="ORF">C6P64_17240</name>
</gene>
<dbReference type="PANTHER" id="PTHR36302:SF1">
    <property type="entry name" value="COPPER CHAPERONE PCU(A)C"/>
    <property type="match status" value="1"/>
</dbReference>
<dbReference type="Gene3D" id="2.60.40.1890">
    <property type="entry name" value="PCu(A)C copper chaperone"/>
    <property type="match status" value="1"/>
</dbReference>